<feature type="domain" description="PARG catalytic Macro" evidence="6">
    <location>
        <begin position="790"/>
        <end position="962"/>
    </location>
</feature>
<dbReference type="GO" id="GO:0004649">
    <property type="term" value="F:poly(ADP-ribose) glycohydrolase activity"/>
    <property type="evidence" value="ECO:0007669"/>
    <property type="project" value="UniProtKB-EC"/>
</dbReference>
<dbReference type="PANTHER" id="PTHR12837:SF0">
    <property type="entry name" value="POLY(ADP-RIBOSE) GLYCOHYDROLASE"/>
    <property type="match status" value="1"/>
</dbReference>
<dbReference type="GO" id="GO:0009225">
    <property type="term" value="P:nucleotide-sugar metabolic process"/>
    <property type="evidence" value="ECO:0007669"/>
    <property type="project" value="TreeGrafter"/>
</dbReference>
<accession>A0A2K3QER2</accession>
<dbReference type="EMBL" id="NRSZ01000626">
    <property type="protein sequence ID" value="PNY26012.1"/>
    <property type="molecule type" value="Genomic_DNA"/>
</dbReference>
<proteinExistence type="inferred from homology"/>
<dbReference type="GO" id="GO:0005737">
    <property type="term" value="C:cytoplasm"/>
    <property type="evidence" value="ECO:0007669"/>
    <property type="project" value="TreeGrafter"/>
</dbReference>
<dbReference type="GO" id="GO:0005634">
    <property type="term" value="C:nucleus"/>
    <property type="evidence" value="ECO:0007669"/>
    <property type="project" value="TreeGrafter"/>
</dbReference>
<dbReference type="Pfam" id="PF11951">
    <property type="entry name" value="Fungal_trans_2"/>
    <property type="match status" value="1"/>
</dbReference>
<evidence type="ECO:0000259" key="6">
    <source>
        <dbReference type="Pfam" id="PF05028"/>
    </source>
</evidence>
<sequence>MLPRLTSQQPIEGATHTPPCSCSRKHGVDATTIKGLPQLPAAAAALRPVVSALPQVRRRRKGVSRIRAAVPMDGRGGEPRQIGWAYVERAGGLCKGCFDDERSADGRSIVAWCSWWRLPGARGRATHPSAVVGRRQLRERSVGVGRPSLPGPGAVSSVLSLILQVAAHLAQRGVVNREPSANGAPVSNRLCKDLVSHDLPDRNPFRSLLPLTRAHPLLQHVVVAASAAHMSNLMGTRRCCSGRRGDAAAPSPGVEEASRRALGDALMAKHKALALMRGALQDIDSTGGDVILAACLFFINVELIESGKHGWKAHLEGAGRIMSLLQPAAAGNEALRDYMLSDCFIYFILGSAFMPAAALDTGPFFRSSQIPHVLERAAANSYLCCPPEILGILHAASQLSNASSDADSDDDVASAGLALFQRAQAFDVDGWAHDVRNMSYLQDAPVQSRIHAGSAHRLASCLYIHQAIPSLGAIKGHDEVAEALGRDILRHLSSIPDDDPNFKATTWPTFIAGAEARSRERREWVMDRLQRLVVSCPWGFLYTAMDTLQVIWSLGGQGKGGRSWVQTLKDPDLNFLIRCLDRFSILEDQEDDNGLVQFWPLLLEVLRQPVREPSQLIDVLETISNSLRGSSGAAGDYGTLRAVVQDENHAFFTHLWPKIVRLALRVPGQFPSGHIPVLKPGGRLRLSRIQAGCLVVHQFLRTLTAPSWRDELFDFGIWYDSSQRHPQAVEMYLVALFTYLDQLEEEEAAEEGAVEYSLHSFGQTEMPPPQSWDGVPLAPAKVVNLDQYSTEQQELGAQGPGGAVVVSANKDIGFGPSATQEELHVGNCPEACPAVLLTPTLADDQVLVIQGARPMLRIEGQRRQISWSILDADARRGGRMLFMDALEIDEADGGEGLPDLEPHNLDREIKKAYTAFAAWRSPDNSAVWAGLWGCGAFNGDPAVKMTLLWMAASLAGKELRILCDPSHGDFPVQFGEFVERLPGTGSVRDLRARLDGIPPTARRLETMRWLLDG</sequence>
<keyword evidence="3" id="KW-0378">Hydrolase</keyword>
<evidence type="ECO:0000256" key="4">
    <source>
        <dbReference type="ARBA" id="ARBA00023242"/>
    </source>
</evidence>
<dbReference type="InterPro" id="IPR007724">
    <property type="entry name" value="Poly_GlycHdrlase"/>
</dbReference>
<dbReference type="OrthoDB" id="5380854at2759"/>
<evidence type="ECO:0000256" key="1">
    <source>
        <dbReference type="ARBA" id="ARBA00009545"/>
    </source>
</evidence>
<evidence type="ECO:0000259" key="7">
    <source>
        <dbReference type="Pfam" id="PF20811"/>
    </source>
</evidence>
<dbReference type="Proteomes" id="UP000236621">
    <property type="component" value="Unassembled WGS sequence"/>
</dbReference>
<protein>
    <recommendedName>
        <fullName evidence="2">poly(ADP-ribose) glycohydrolase</fullName>
        <ecNumber evidence="2">3.2.1.143</ecNumber>
    </recommendedName>
</protein>
<comment type="similarity">
    <text evidence="1">Belongs to the poly(ADP-ribose) glycohydrolase family.</text>
</comment>
<dbReference type="InterPro" id="IPR021858">
    <property type="entry name" value="Fun_TF"/>
</dbReference>
<dbReference type="STRING" id="45235.A0A2K3QER2"/>
<comment type="caution">
    <text evidence="8">The sequence shown here is derived from an EMBL/GenBank/DDBJ whole genome shotgun (WGS) entry which is preliminary data.</text>
</comment>
<dbReference type="PANTHER" id="PTHR12837">
    <property type="entry name" value="POLY ADP-RIBOSE GLYCOHYDROLASE"/>
    <property type="match status" value="1"/>
</dbReference>
<keyword evidence="9" id="KW-1185">Reference proteome</keyword>
<dbReference type="GO" id="GO:0006282">
    <property type="term" value="P:regulation of DNA repair"/>
    <property type="evidence" value="ECO:0007669"/>
    <property type="project" value="InterPro"/>
</dbReference>
<reference evidence="8 9" key="1">
    <citation type="submission" date="2017-08" db="EMBL/GenBank/DDBJ databases">
        <title>Harnessing the power of phylogenomics to disentangle the directionality and signatures of interkingdom host jumping in the parasitic fungal genus Tolypocladium.</title>
        <authorList>
            <person name="Quandt C.A."/>
            <person name="Patterson W."/>
            <person name="Spatafora J.W."/>
        </authorList>
    </citation>
    <scope>NUCLEOTIDE SEQUENCE [LARGE SCALE GENOMIC DNA]</scope>
    <source>
        <strain evidence="8 9">CBS 113982</strain>
    </source>
</reference>
<feature type="domain" description="PARG helical" evidence="7">
    <location>
        <begin position="645"/>
        <end position="756"/>
    </location>
</feature>
<dbReference type="GO" id="GO:0005975">
    <property type="term" value="P:carbohydrate metabolic process"/>
    <property type="evidence" value="ECO:0007669"/>
    <property type="project" value="InterPro"/>
</dbReference>
<dbReference type="InterPro" id="IPR046372">
    <property type="entry name" value="PARG_cat_C"/>
</dbReference>
<gene>
    <name evidence="8" type="ORF">TCAP_04052</name>
</gene>
<dbReference type="AlphaFoldDB" id="A0A2K3QER2"/>
<feature type="compositionally biased region" description="Polar residues" evidence="5">
    <location>
        <begin position="1"/>
        <end position="10"/>
    </location>
</feature>
<dbReference type="Pfam" id="PF05028">
    <property type="entry name" value="PARG_cat_C"/>
    <property type="match status" value="1"/>
</dbReference>
<evidence type="ECO:0000256" key="3">
    <source>
        <dbReference type="ARBA" id="ARBA00022801"/>
    </source>
</evidence>
<evidence type="ECO:0000256" key="2">
    <source>
        <dbReference type="ARBA" id="ARBA00012255"/>
    </source>
</evidence>
<keyword evidence="4" id="KW-0539">Nucleus</keyword>
<evidence type="ECO:0000256" key="5">
    <source>
        <dbReference type="SAM" id="MobiDB-lite"/>
    </source>
</evidence>
<evidence type="ECO:0000313" key="8">
    <source>
        <dbReference type="EMBL" id="PNY26012.1"/>
    </source>
</evidence>
<dbReference type="Pfam" id="PF20811">
    <property type="entry name" value="PARG_cat_N"/>
    <property type="match status" value="1"/>
</dbReference>
<feature type="region of interest" description="Disordered" evidence="5">
    <location>
        <begin position="1"/>
        <end position="24"/>
    </location>
</feature>
<dbReference type="GO" id="GO:1990966">
    <property type="term" value="P:ATP generation from poly-ADP-D-ribose"/>
    <property type="evidence" value="ECO:0007669"/>
    <property type="project" value="TreeGrafter"/>
</dbReference>
<dbReference type="InterPro" id="IPR048362">
    <property type="entry name" value="PARG_helical"/>
</dbReference>
<organism evidence="8 9">
    <name type="scientific">Tolypocladium capitatum</name>
    <dbReference type="NCBI Taxonomy" id="45235"/>
    <lineage>
        <taxon>Eukaryota</taxon>
        <taxon>Fungi</taxon>
        <taxon>Dikarya</taxon>
        <taxon>Ascomycota</taxon>
        <taxon>Pezizomycotina</taxon>
        <taxon>Sordariomycetes</taxon>
        <taxon>Hypocreomycetidae</taxon>
        <taxon>Hypocreales</taxon>
        <taxon>Ophiocordycipitaceae</taxon>
        <taxon>Tolypocladium</taxon>
    </lineage>
</organism>
<dbReference type="EC" id="3.2.1.143" evidence="2"/>
<evidence type="ECO:0000313" key="9">
    <source>
        <dbReference type="Proteomes" id="UP000236621"/>
    </source>
</evidence>
<name>A0A2K3QER2_9HYPO</name>